<keyword evidence="3" id="KW-0408">Iron</keyword>
<evidence type="ECO:0000313" key="6">
    <source>
        <dbReference type="EMBL" id="AKB75588.1"/>
    </source>
</evidence>
<keyword evidence="4" id="KW-0411">Iron-sulfur</keyword>
<evidence type="ECO:0000256" key="3">
    <source>
        <dbReference type="ARBA" id="ARBA00023004"/>
    </source>
</evidence>
<keyword evidence="1" id="KW-0004">4Fe-4S</keyword>
<dbReference type="SUPFAM" id="SSF54862">
    <property type="entry name" value="4Fe-4S ferredoxins"/>
    <property type="match status" value="1"/>
</dbReference>
<dbReference type="PANTHER" id="PTHR43687">
    <property type="entry name" value="ADENYLYLSULFATE REDUCTASE, BETA SUBUNIT"/>
    <property type="match status" value="1"/>
</dbReference>
<feature type="domain" description="4Fe-4S ferredoxin-type" evidence="5">
    <location>
        <begin position="34"/>
        <end position="63"/>
    </location>
</feature>
<dbReference type="GeneID" id="24807150"/>
<dbReference type="InterPro" id="IPR017896">
    <property type="entry name" value="4Fe4S_Fe-S-bd"/>
</dbReference>
<dbReference type="AlphaFoldDB" id="A0A0E3S8W6"/>
<feature type="domain" description="4Fe-4S ferredoxin-type" evidence="5">
    <location>
        <begin position="1"/>
        <end position="30"/>
    </location>
</feature>
<proteinExistence type="predicted"/>
<dbReference type="KEGG" id="mls:MSLAZ_2327"/>
<keyword evidence="7" id="KW-1185">Reference proteome</keyword>
<dbReference type="GO" id="GO:0016491">
    <property type="term" value="F:oxidoreductase activity"/>
    <property type="evidence" value="ECO:0007669"/>
    <property type="project" value="UniProtKB-ARBA"/>
</dbReference>
<dbReference type="GO" id="GO:0046872">
    <property type="term" value="F:metal ion binding"/>
    <property type="evidence" value="ECO:0007669"/>
    <property type="project" value="UniProtKB-KW"/>
</dbReference>
<dbReference type="InterPro" id="IPR017900">
    <property type="entry name" value="4Fe4S_Fe_S_CS"/>
</dbReference>
<dbReference type="Gene3D" id="3.30.70.20">
    <property type="match status" value="2"/>
</dbReference>
<organism evidence="6 7">
    <name type="scientific">Methanosarcina lacustris Z-7289</name>
    <dbReference type="NCBI Taxonomy" id="1434111"/>
    <lineage>
        <taxon>Archaea</taxon>
        <taxon>Methanobacteriati</taxon>
        <taxon>Methanobacteriota</taxon>
        <taxon>Stenosarchaea group</taxon>
        <taxon>Methanomicrobia</taxon>
        <taxon>Methanosarcinales</taxon>
        <taxon>Methanosarcinaceae</taxon>
        <taxon>Methanosarcina</taxon>
    </lineage>
</organism>
<protein>
    <submittedName>
        <fullName evidence="6">Ferredoxin</fullName>
    </submittedName>
</protein>
<dbReference type="Proteomes" id="UP000033072">
    <property type="component" value="Chromosome"/>
</dbReference>
<name>A0A0E3S8W6_9EURY</name>
<dbReference type="PATRIC" id="fig|1434111.4.peg.3097"/>
<dbReference type="EMBL" id="CP009515">
    <property type="protein sequence ID" value="AKB75588.1"/>
    <property type="molecule type" value="Genomic_DNA"/>
</dbReference>
<evidence type="ECO:0000256" key="1">
    <source>
        <dbReference type="ARBA" id="ARBA00022485"/>
    </source>
</evidence>
<dbReference type="HOGENOM" id="CLU_139698_5_5_2"/>
<dbReference type="OrthoDB" id="23833at2157"/>
<accession>A0A0E3S8W6</accession>
<dbReference type="PROSITE" id="PS51379">
    <property type="entry name" value="4FE4S_FER_2"/>
    <property type="match status" value="2"/>
</dbReference>
<dbReference type="PROSITE" id="PS00198">
    <property type="entry name" value="4FE4S_FER_1"/>
    <property type="match status" value="1"/>
</dbReference>
<keyword evidence="2" id="KW-0479">Metal-binding</keyword>
<dbReference type="Pfam" id="PF13237">
    <property type="entry name" value="Fer4_10"/>
    <property type="match status" value="1"/>
</dbReference>
<evidence type="ECO:0000256" key="4">
    <source>
        <dbReference type="ARBA" id="ARBA00023014"/>
    </source>
</evidence>
<evidence type="ECO:0000313" key="7">
    <source>
        <dbReference type="Proteomes" id="UP000033072"/>
    </source>
</evidence>
<sequence>MYPKIDYDKCVGSLECYDVCPADVYDEEETKDGKRAVVARPDECTECEQCIDACPTDAIELVE</sequence>
<evidence type="ECO:0000256" key="2">
    <source>
        <dbReference type="ARBA" id="ARBA00022723"/>
    </source>
</evidence>
<dbReference type="GO" id="GO:0051539">
    <property type="term" value="F:4 iron, 4 sulfur cluster binding"/>
    <property type="evidence" value="ECO:0007669"/>
    <property type="project" value="UniProtKB-KW"/>
</dbReference>
<evidence type="ECO:0000259" key="5">
    <source>
        <dbReference type="PROSITE" id="PS51379"/>
    </source>
</evidence>
<dbReference type="InterPro" id="IPR050572">
    <property type="entry name" value="Fe-S_Ferredoxin"/>
</dbReference>
<dbReference type="STRING" id="1434111.MSLAZ_2327"/>
<dbReference type="RefSeq" id="WP_048127211.1">
    <property type="nucleotide sequence ID" value="NZ_CP009515.1"/>
</dbReference>
<dbReference type="PANTHER" id="PTHR43687:SF5">
    <property type="entry name" value="4FE-4S FERREDOXIN-TYPE DOMAIN-CONTAINING PROTEIN"/>
    <property type="match status" value="1"/>
</dbReference>
<gene>
    <name evidence="6" type="ORF">MSLAZ_2327</name>
</gene>
<reference evidence="6 7" key="1">
    <citation type="submission" date="2014-07" db="EMBL/GenBank/DDBJ databases">
        <title>Methanogenic archaea and the global carbon cycle.</title>
        <authorList>
            <person name="Henriksen J.R."/>
            <person name="Luke J."/>
            <person name="Reinhart S."/>
            <person name="Benedict M.N."/>
            <person name="Youngblut N.D."/>
            <person name="Metcalf M.E."/>
            <person name="Whitaker R.J."/>
            <person name="Metcalf W.W."/>
        </authorList>
    </citation>
    <scope>NUCLEOTIDE SEQUENCE [LARGE SCALE GENOMIC DNA]</scope>
    <source>
        <strain evidence="6 7">Z-7289</strain>
    </source>
</reference>